<name>A0ABQ0B507_9FIRM</name>
<dbReference type="EMBL" id="BAABYW010000001">
    <property type="protein sequence ID" value="GAA6406513.1"/>
    <property type="molecule type" value="Genomic_DNA"/>
</dbReference>
<gene>
    <name evidence="1" type="ORF">K040078D81_06300</name>
</gene>
<protein>
    <recommendedName>
        <fullName evidence="3">TRASH domain-containing protein</fullName>
    </recommendedName>
</protein>
<comment type="caution">
    <text evidence="1">The sequence shown here is derived from an EMBL/GenBank/DDBJ whole genome shotgun (WGS) entry which is preliminary data.</text>
</comment>
<reference evidence="1 2" key="1">
    <citation type="submission" date="2024-04" db="EMBL/GenBank/DDBJ databases">
        <title>Defined microbial consortia suppress multidrug-resistant proinflammatory Enterobacteriaceae via ecological control.</title>
        <authorList>
            <person name="Furuichi M."/>
            <person name="Kawaguchi T."/>
            <person name="Pust M."/>
            <person name="Yasuma K."/>
            <person name="Plichta D."/>
            <person name="Hasegawa N."/>
            <person name="Ohya T."/>
            <person name="Bhattarai S."/>
            <person name="Sasajima S."/>
            <person name="Aoto Y."/>
            <person name="Tuganbaev T."/>
            <person name="Yaginuma M."/>
            <person name="Ueda M."/>
            <person name="Okahashi N."/>
            <person name="Amafuji K."/>
            <person name="Kiridooshi Y."/>
            <person name="Sugita K."/>
            <person name="Strazar M."/>
            <person name="Skelly A."/>
            <person name="Suda W."/>
            <person name="Hattori M."/>
            <person name="Nakamoto N."/>
            <person name="Caballero S."/>
            <person name="Norman J."/>
            <person name="Olle B."/>
            <person name="Tanoue T."/>
            <person name="Arita M."/>
            <person name="Bucci V."/>
            <person name="Atarashi K."/>
            <person name="Xavier R."/>
            <person name="Honda K."/>
        </authorList>
    </citation>
    <scope>NUCLEOTIDE SEQUENCE [LARGE SCALE GENOMIC DNA]</scope>
    <source>
        <strain evidence="2">k04-0078-D8-1</strain>
    </source>
</reference>
<evidence type="ECO:0000313" key="1">
    <source>
        <dbReference type="EMBL" id="GAA6406513.1"/>
    </source>
</evidence>
<keyword evidence="2" id="KW-1185">Reference proteome</keyword>
<organism evidence="1 2">
    <name type="scientific">Blautia hominis</name>
    <dbReference type="NCBI Taxonomy" id="2025493"/>
    <lineage>
        <taxon>Bacteria</taxon>
        <taxon>Bacillati</taxon>
        <taxon>Bacillota</taxon>
        <taxon>Clostridia</taxon>
        <taxon>Lachnospirales</taxon>
        <taxon>Lachnospiraceae</taxon>
        <taxon>Blautia</taxon>
    </lineage>
</organism>
<accession>A0ABQ0B507</accession>
<evidence type="ECO:0000313" key="2">
    <source>
        <dbReference type="Proteomes" id="UP001600943"/>
    </source>
</evidence>
<sequence length="61" mass="7229">MVQMCFPFMLTDKDSDMHMCKHCKKAFVARRKGNEFCSQKCKNQFNVYKSKEKKKGNKSDD</sequence>
<dbReference type="Proteomes" id="UP001600943">
    <property type="component" value="Unassembled WGS sequence"/>
</dbReference>
<evidence type="ECO:0008006" key="3">
    <source>
        <dbReference type="Google" id="ProtNLM"/>
    </source>
</evidence>
<proteinExistence type="predicted"/>